<protein>
    <submittedName>
        <fullName evidence="1">Uncharacterized protein</fullName>
    </submittedName>
</protein>
<reference evidence="2" key="1">
    <citation type="submission" date="2015-01" db="EMBL/GenBank/DDBJ databases">
        <authorList>
            <person name="Aksoy S."/>
            <person name="Warren W."/>
            <person name="Wilson R.K."/>
        </authorList>
    </citation>
    <scope>NUCLEOTIDE SEQUENCE [LARGE SCALE GENOMIC DNA]</scope>
    <source>
        <strain evidence="2">IAEA</strain>
    </source>
</reference>
<sequence>MQQISLKHLFYWLRECCVSLHNDVTLRSDTNAKLSNGYAKNFYRHTSTQYTRLELLNSLTHRPKQNILCSSLNHNTVTTTTTTTKTTKTTRTRITTITTTTTAINKILVSAIIKAARIIADLKFYGNKDI</sequence>
<dbReference type="EMBL" id="JXJN01024123">
    <property type="status" value="NOT_ANNOTATED_CDS"/>
    <property type="molecule type" value="Genomic_DNA"/>
</dbReference>
<organism evidence="1 2">
    <name type="scientific">Glossina palpalis gambiensis</name>
    <dbReference type="NCBI Taxonomy" id="67801"/>
    <lineage>
        <taxon>Eukaryota</taxon>
        <taxon>Metazoa</taxon>
        <taxon>Ecdysozoa</taxon>
        <taxon>Arthropoda</taxon>
        <taxon>Hexapoda</taxon>
        <taxon>Insecta</taxon>
        <taxon>Pterygota</taxon>
        <taxon>Neoptera</taxon>
        <taxon>Endopterygota</taxon>
        <taxon>Diptera</taxon>
        <taxon>Brachycera</taxon>
        <taxon>Muscomorpha</taxon>
        <taxon>Hippoboscoidea</taxon>
        <taxon>Glossinidae</taxon>
        <taxon>Glossina</taxon>
    </lineage>
</organism>
<reference evidence="1" key="2">
    <citation type="submission" date="2020-05" db="UniProtKB">
        <authorList>
            <consortium name="EnsemblMetazoa"/>
        </authorList>
    </citation>
    <scope>IDENTIFICATION</scope>
    <source>
        <strain evidence="1">IAEA</strain>
    </source>
</reference>
<proteinExistence type="predicted"/>
<evidence type="ECO:0000313" key="2">
    <source>
        <dbReference type="Proteomes" id="UP000092460"/>
    </source>
</evidence>
<dbReference type="EMBL" id="JXJN01024122">
    <property type="status" value="NOT_ANNOTATED_CDS"/>
    <property type="molecule type" value="Genomic_DNA"/>
</dbReference>
<evidence type="ECO:0000313" key="1">
    <source>
        <dbReference type="EnsemblMetazoa" id="GPPI046676-PA"/>
    </source>
</evidence>
<accession>A0A1B0C1L5</accession>
<dbReference type="EnsemblMetazoa" id="GPPI046676-RA">
    <property type="protein sequence ID" value="GPPI046676-PA"/>
    <property type="gene ID" value="GPPI046676"/>
</dbReference>
<dbReference type="EMBL" id="JXJN01024121">
    <property type="status" value="NOT_ANNOTATED_CDS"/>
    <property type="molecule type" value="Genomic_DNA"/>
</dbReference>
<dbReference type="AlphaFoldDB" id="A0A1B0C1L5"/>
<dbReference type="VEuPathDB" id="VectorBase:GPPI046676"/>
<keyword evidence="2" id="KW-1185">Reference proteome</keyword>
<dbReference type="Proteomes" id="UP000092460">
    <property type="component" value="Unassembled WGS sequence"/>
</dbReference>
<name>A0A1B0C1L5_9MUSC</name>